<reference evidence="2" key="1">
    <citation type="submission" date="2021-01" db="EMBL/GenBank/DDBJ databases">
        <authorList>
            <person name="Corre E."/>
            <person name="Pelletier E."/>
            <person name="Niang G."/>
            <person name="Scheremetjew M."/>
            <person name="Finn R."/>
            <person name="Kale V."/>
            <person name="Holt S."/>
            <person name="Cochrane G."/>
            <person name="Meng A."/>
            <person name="Brown T."/>
            <person name="Cohen L."/>
        </authorList>
    </citation>
    <scope>NUCLEOTIDE SEQUENCE</scope>
    <source>
        <strain evidence="2">CCCM811</strain>
    </source>
</reference>
<sequence length="196" mass="22732">MGRGLIADQLKQIVNLPKEKMAQRAIKQLMLPSSPFEAAELMVMLHDLSADPNVKPAFLKRLLSLVHMCMKNREVYKAEQLAVALRQMLDRQRLPKLLMRTLIITLKTYPQLKDFGIEMLATLVRRRVWDDPHLWKGFLKCAIENQPAILLQLPIPQIKSMLLNNKSVRQPLIEFARVNRNVIRIRREVLDLLGLN</sequence>
<evidence type="ECO:0000313" key="2">
    <source>
        <dbReference type="EMBL" id="CAE0659825.1"/>
    </source>
</evidence>
<protein>
    <recommendedName>
        <fullName evidence="1">Symplekin C-terminal domain-containing protein</fullName>
    </recommendedName>
</protein>
<feature type="domain" description="Symplekin C-terminal" evidence="1">
    <location>
        <begin position="6"/>
        <end position="162"/>
    </location>
</feature>
<dbReference type="InterPro" id="IPR022075">
    <property type="entry name" value="Symplekin_C"/>
</dbReference>
<dbReference type="GO" id="GO:0005847">
    <property type="term" value="C:mRNA cleavage and polyadenylation specificity factor complex"/>
    <property type="evidence" value="ECO:0007669"/>
    <property type="project" value="TreeGrafter"/>
</dbReference>
<name>A0A7S3YRP5_9EUKA</name>
<organism evidence="2">
    <name type="scientific">Lotharella globosa</name>
    <dbReference type="NCBI Taxonomy" id="91324"/>
    <lineage>
        <taxon>Eukaryota</taxon>
        <taxon>Sar</taxon>
        <taxon>Rhizaria</taxon>
        <taxon>Cercozoa</taxon>
        <taxon>Chlorarachniophyceae</taxon>
        <taxon>Lotharella</taxon>
    </lineage>
</organism>
<dbReference type="PANTHER" id="PTHR15245">
    <property type="entry name" value="SYMPLEKIN-RELATED"/>
    <property type="match status" value="1"/>
</dbReference>
<dbReference type="EMBL" id="HBIV01015636">
    <property type="protein sequence ID" value="CAE0659825.1"/>
    <property type="molecule type" value="Transcribed_RNA"/>
</dbReference>
<dbReference type="PANTHER" id="PTHR15245:SF20">
    <property type="entry name" value="SYMPLEKIN"/>
    <property type="match status" value="1"/>
</dbReference>
<proteinExistence type="predicted"/>
<evidence type="ECO:0000259" key="1">
    <source>
        <dbReference type="Pfam" id="PF12295"/>
    </source>
</evidence>
<dbReference type="InterPro" id="IPR021850">
    <property type="entry name" value="Symplekin/Pta1"/>
</dbReference>
<dbReference type="AlphaFoldDB" id="A0A7S3YRP5"/>
<accession>A0A7S3YRP5</accession>
<gene>
    <name evidence="2" type="ORF">LGLO00237_LOCUS11403</name>
</gene>
<dbReference type="Pfam" id="PF12295">
    <property type="entry name" value="Symplekin_C"/>
    <property type="match status" value="1"/>
</dbReference>